<sequence>MCCKSATWWLDWGKDGMGSDPHAIRIASALRRPTLSSQAFSNERCKNRSFSASERERESMCIDRVDLVQIVYPSPERSALLEDETTQHETTADRCSNSYETRQSDRDHEASDVAFVLFGTTGDTSPFKQQRGTIEQRGQGQDHSTEYGSDGDLKRIVVTSEMRAQNFQIHVPATPRGWCSASNSSGASWTLRWRCREMASVLFRRSQSPRRWLQLHPHFSPTLLPRAKTPSEASFQGSKLIERCTDQASSNLTGRRGSVQLKRASIFPLSLSFLLDDLNGQCCCSALLHGQKPQAPQPERNARCRVRARLSFARGRPSGLRPGARRAHVDALHAQGSRPLGSASWTARDATGRLIRPCSAAPPLKVNAPTHDLTTPAAPPSRIPGPRPAAGSVTTAAVARTPAKPVARCRARCRPSLRANCPDLIPHRSPKSLSAALPRGHTAKAIPAVSALPGAPYHRTVHPAEPARGVEGVRAALLSDVFDAAAIGAFADQHLPTSSSPRLAWPPLDGFPTASHFLQQPRARDNLEAKLDKLDLTPQEAAARKGMLDTSIFPALKNDAGAADLATPEEMQKNDPLATQIWKLYSKAKTQLPNAERMENLTWRMMAMSMRRAERDRNKGPGQSSEMKPPTTSSAGALKSAPSGIAQLRRSVDQQAQIQTPQSDAMNLDDFILPSSVGSPAGLPPSPSNETRAQSNATAPAIPIRKANQSHDQNLSLARASAPSIPPIINRENEFGYVQRHVRKTSIDERRPPKRRAEASPQVPPVNNTMIPSNPDDEAALHQYSLDQSMHPPHFSTSQPQVPFSIDTFHLHEDPIISSAGPFQQNFGFSPVGSPLMTQNPSYSNLFNPNSMASSLNSTDYYSPPSSAFPSAVSTPQPMSEENQMYFDRNGMDIRGAHSSHGFGPHRPSNLSTSMQPQYIFNPSGTGDSMFSAVTNSTASAPFSAPAYGQPGHVEPSQVLHNNLPLRQDNMQIPRHENMFSFGADSDGEDEEGGAFPDRTMPAQSEYSPMDDGSLDFGAGFQWETNLSNAFNPMAARYPAGPPRKTVTIGTTEMLPSPQDHWSPGGSLGRTHGSAASVSDIRNRGNDPRRQKIPRTSSTPNAAGLAQGMHGRPQSSPNSPPESGFNSAAPSRPPSPGGTKQGEQGSIPTTCTNCFTQTTPLWRRNPEGHPLCNACGLFLKLHGVVRPLSLKTDVIKKRNRGSGNSAPVGASSTRSSKKSSRKNSLAQTPVTTPTSGKGADSESPKSTGSGGGGTTTANSVTPTSGAAPNVKSGGVVPIAPGPPKPQPTNAAQSRGANVAPKRARRQSKSGGQELEMADAEDTSGKAPSGARRKESTVSTPSTIQNQSLGSLPMGAMGQGLQSSGPQEWEWLTMSL</sequence>
<dbReference type="PROSITE" id="PS00344">
    <property type="entry name" value="GATA_ZN_FINGER_1"/>
    <property type="match status" value="1"/>
</dbReference>
<dbReference type="InterPro" id="IPR013860">
    <property type="entry name" value="AreA_GATA"/>
</dbReference>
<dbReference type="Pfam" id="PF00320">
    <property type="entry name" value="GATA"/>
    <property type="match status" value="1"/>
</dbReference>
<evidence type="ECO:0000259" key="11">
    <source>
        <dbReference type="PROSITE" id="PS50114"/>
    </source>
</evidence>
<evidence type="ECO:0000256" key="5">
    <source>
        <dbReference type="ARBA" id="ARBA00023015"/>
    </source>
</evidence>
<dbReference type="GO" id="GO:0000122">
    <property type="term" value="P:negative regulation of transcription by RNA polymerase II"/>
    <property type="evidence" value="ECO:0007669"/>
    <property type="project" value="TreeGrafter"/>
</dbReference>
<evidence type="ECO:0000256" key="10">
    <source>
        <dbReference type="SAM" id="MobiDB-lite"/>
    </source>
</evidence>
<accession>A0A6A6J4S0</accession>
<dbReference type="GO" id="GO:0000981">
    <property type="term" value="F:DNA-binding transcription factor activity, RNA polymerase II-specific"/>
    <property type="evidence" value="ECO:0007669"/>
    <property type="project" value="TreeGrafter"/>
</dbReference>
<keyword evidence="3 9" id="KW-0863">Zinc-finger</keyword>
<dbReference type="SUPFAM" id="SSF57716">
    <property type="entry name" value="Glucocorticoid receptor-like (DNA-binding domain)"/>
    <property type="match status" value="1"/>
</dbReference>
<gene>
    <name evidence="12" type="ORF">BU26DRAFT_499755</name>
</gene>
<dbReference type="GO" id="GO:0042128">
    <property type="term" value="P:nitrate assimilation"/>
    <property type="evidence" value="ECO:0007669"/>
    <property type="project" value="UniProtKB-KW"/>
</dbReference>
<dbReference type="InterPro" id="IPR039355">
    <property type="entry name" value="Transcription_factor_GATA"/>
</dbReference>
<feature type="region of interest" description="Disordered" evidence="10">
    <location>
        <begin position="1196"/>
        <end position="1375"/>
    </location>
</feature>
<dbReference type="PANTHER" id="PTHR10071:SF281">
    <property type="entry name" value="BOX A-BINDING FACTOR-RELATED"/>
    <property type="match status" value="1"/>
</dbReference>
<dbReference type="PANTHER" id="PTHR10071">
    <property type="entry name" value="TRANSCRIPTION FACTOR GATA FAMILY MEMBER"/>
    <property type="match status" value="1"/>
</dbReference>
<keyword evidence="4" id="KW-0862">Zinc</keyword>
<feature type="compositionally biased region" description="Polar residues" evidence="10">
    <location>
        <begin position="1225"/>
        <end position="1235"/>
    </location>
</feature>
<dbReference type="GeneID" id="54579762"/>
<evidence type="ECO:0000256" key="4">
    <source>
        <dbReference type="ARBA" id="ARBA00022833"/>
    </source>
</evidence>
<proteinExistence type="predicted"/>
<dbReference type="GO" id="GO:0045944">
    <property type="term" value="P:positive regulation of transcription by RNA polymerase II"/>
    <property type="evidence" value="ECO:0007669"/>
    <property type="project" value="TreeGrafter"/>
</dbReference>
<comment type="subcellular location">
    <subcellularLocation>
        <location evidence="1">Nucleus</location>
    </subcellularLocation>
</comment>
<feature type="region of interest" description="Disordered" evidence="10">
    <location>
        <begin position="80"/>
        <end position="108"/>
    </location>
</feature>
<dbReference type="GO" id="GO:0005634">
    <property type="term" value="C:nucleus"/>
    <property type="evidence" value="ECO:0007669"/>
    <property type="project" value="UniProtKB-SubCell"/>
</dbReference>
<dbReference type="Gene3D" id="3.30.50.10">
    <property type="entry name" value="Erythroid Transcription Factor GATA-1, subunit A"/>
    <property type="match status" value="1"/>
</dbReference>
<feature type="compositionally biased region" description="Basic and acidic residues" evidence="10">
    <location>
        <begin position="745"/>
        <end position="758"/>
    </location>
</feature>
<evidence type="ECO:0000256" key="8">
    <source>
        <dbReference type="ARBA" id="ARBA00023242"/>
    </source>
</evidence>
<feature type="compositionally biased region" description="Polar residues" evidence="10">
    <location>
        <begin position="688"/>
        <end position="697"/>
    </location>
</feature>
<dbReference type="PRINTS" id="PR00619">
    <property type="entry name" value="GATAZNFINGER"/>
</dbReference>
<dbReference type="OrthoDB" id="515401at2759"/>
<keyword evidence="8" id="KW-0539">Nucleus</keyword>
<evidence type="ECO:0000256" key="2">
    <source>
        <dbReference type="ARBA" id="ARBA00022723"/>
    </source>
</evidence>
<reference evidence="12" key="1">
    <citation type="journal article" date="2020" name="Stud. Mycol.">
        <title>101 Dothideomycetes genomes: a test case for predicting lifestyles and emergence of pathogens.</title>
        <authorList>
            <person name="Haridas S."/>
            <person name="Albert R."/>
            <person name="Binder M."/>
            <person name="Bloem J."/>
            <person name="Labutti K."/>
            <person name="Salamov A."/>
            <person name="Andreopoulos B."/>
            <person name="Baker S."/>
            <person name="Barry K."/>
            <person name="Bills G."/>
            <person name="Bluhm B."/>
            <person name="Cannon C."/>
            <person name="Castanera R."/>
            <person name="Culley D."/>
            <person name="Daum C."/>
            <person name="Ezra D."/>
            <person name="Gonzalez J."/>
            <person name="Henrissat B."/>
            <person name="Kuo A."/>
            <person name="Liang C."/>
            <person name="Lipzen A."/>
            <person name="Lutzoni F."/>
            <person name="Magnuson J."/>
            <person name="Mondo S."/>
            <person name="Nolan M."/>
            <person name="Ohm R."/>
            <person name="Pangilinan J."/>
            <person name="Park H.-J."/>
            <person name="Ramirez L."/>
            <person name="Alfaro M."/>
            <person name="Sun H."/>
            <person name="Tritt A."/>
            <person name="Yoshinaga Y."/>
            <person name="Zwiers L.-H."/>
            <person name="Turgeon B."/>
            <person name="Goodwin S."/>
            <person name="Spatafora J."/>
            <person name="Crous P."/>
            <person name="Grigoriev I."/>
        </authorList>
    </citation>
    <scope>NUCLEOTIDE SEQUENCE</scope>
    <source>
        <strain evidence="12">CBS 122368</strain>
    </source>
</reference>
<dbReference type="Proteomes" id="UP000800094">
    <property type="component" value="Unassembled WGS sequence"/>
</dbReference>
<feature type="region of interest" description="Disordered" evidence="10">
    <location>
        <begin position="126"/>
        <end position="149"/>
    </location>
</feature>
<dbReference type="GO" id="GO:0000978">
    <property type="term" value="F:RNA polymerase II cis-regulatory region sequence-specific DNA binding"/>
    <property type="evidence" value="ECO:0007669"/>
    <property type="project" value="TreeGrafter"/>
</dbReference>
<dbReference type="Pfam" id="PF08550">
    <property type="entry name" value="GATA_AreA"/>
    <property type="match status" value="1"/>
</dbReference>
<evidence type="ECO:0000256" key="7">
    <source>
        <dbReference type="ARBA" id="ARBA00023163"/>
    </source>
</evidence>
<dbReference type="InterPro" id="IPR000679">
    <property type="entry name" value="Znf_GATA"/>
</dbReference>
<evidence type="ECO:0000256" key="6">
    <source>
        <dbReference type="ARBA" id="ARBA00023063"/>
    </source>
</evidence>
<feature type="compositionally biased region" description="Basic and acidic residues" evidence="10">
    <location>
        <begin position="1081"/>
        <end position="1090"/>
    </location>
</feature>
<keyword evidence="5" id="KW-0805">Transcription regulation</keyword>
<feature type="compositionally biased region" description="Polar residues" evidence="10">
    <location>
        <begin position="1336"/>
        <end position="1349"/>
    </location>
</feature>
<name>A0A6A6J4S0_9PLEO</name>
<feature type="region of interest" description="Disordered" evidence="10">
    <location>
        <begin position="1042"/>
        <end position="1147"/>
    </location>
</feature>
<feature type="compositionally biased region" description="Polar residues" evidence="10">
    <location>
        <begin position="126"/>
        <end position="142"/>
    </location>
</feature>
<dbReference type="RefSeq" id="XP_033692226.1">
    <property type="nucleotide sequence ID" value="XM_033826432.1"/>
</dbReference>
<dbReference type="PROSITE" id="PS50114">
    <property type="entry name" value="GATA_ZN_FINGER_2"/>
    <property type="match status" value="1"/>
</dbReference>
<evidence type="ECO:0000256" key="9">
    <source>
        <dbReference type="PROSITE-ProRule" id="PRU00094"/>
    </source>
</evidence>
<keyword evidence="6" id="KW-0534">Nitrate assimilation</keyword>
<evidence type="ECO:0000313" key="13">
    <source>
        <dbReference type="Proteomes" id="UP000800094"/>
    </source>
</evidence>
<dbReference type="EMBL" id="ML987189">
    <property type="protein sequence ID" value="KAF2257222.1"/>
    <property type="molecule type" value="Genomic_DNA"/>
</dbReference>
<keyword evidence="13" id="KW-1185">Reference proteome</keyword>
<feature type="domain" description="GATA-type" evidence="11">
    <location>
        <begin position="1151"/>
        <end position="1198"/>
    </location>
</feature>
<evidence type="ECO:0000256" key="3">
    <source>
        <dbReference type="ARBA" id="ARBA00022771"/>
    </source>
</evidence>
<feature type="region of interest" description="Disordered" evidence="10">
    <location>
        <begin position="745"/>
        <end position="769"/>
    </location>
</feature>
<feature type="region of interest" description="Disordered" evidence="10">
    <location>
        <begin position="612"/>
        <end position="643"/>
    </location>
</feature>
<dbReference type="InterPro" id="IPR013088">
    <property type="entry name" value="Znf_NHR/GATA"/>
</dbReference>
<dbReference type="SMART" id="SM00401">
    <property type="entry name" value="ZnF_GATA"/>
    <property type="match status" value="1"/>
</dbReference>
<keyword evidence="7" id="KW-0804">Transcription</keyword>
<dbReference type="GO" id="GO:0008270">
    <property type="term" value="F:zinc ion binding"/>
    <property type="evidence" value="ECO:0007669"/>
    <property type="project" value="UniProtKB-KW"/>
</dbReference>
<dbReference type="FunFam" id="3.30.50.10:FF:000007">
    <property type="entry name" value="Nitrogen regulatory AreA, N-terminal"/>
    <property type="match status" value="1"/>
</dbReference>
<keyword evidence="2" id="KW-0479">Metal-binding</keyword>
<dbReference type="CDD" id="cd00202">
    <property type="entry name" value="ZnF_GATA"/>
    <property type="match status" value="1"/>
</dbReference>
<protein>
    <recommendedName>
        <fullName evidence="11">GATA-type domain-containing protein</fullName>
    </recommendedName>
</protein>
<feature type="compositionally biased region" description="Polar residues" evidence="10">
    <location>
        <begin position="621"/>
        <end position="635"/>
    </location>
</feature>
<evidence type="ECO:0000256" key="1">
    <source>
        <dbReference type="ARBA" id="ARBA00004123"/>
    </source>
</evidence>
<organism evidence="12 13">
    <name type="scientific">Trematosphaeria pertusa</name>
    <dbReference type="NCBI Taxonomy" id="390896"/>
    <lineage>
        <taxon>Eukaryota</taxon>
        <taxon>Fungi</taxon>
        <taxon>Dikarya</taxon>
        <taxon>Ascomycota</taxon>
        <taxon>Pezizomycotina</taxon>
        <taxon>Dothideomycetes</taxon>
        <taxon>Pleosporomycetidae</taxon>
        <taxon>Pleosporales</taxon>
        <taxon>Massarineae</taxon>
        <taxon>Trematosphaeriaceae</taxon>
        <taxon>Trematosphaeria</taxon>
    </lineage>
</organism>
<evidence type="ECO:0000313" key="12">
    <source>
        <dbReference type="EMBL" id="KAF2257222.1"/>
    </source>
</evidence>
<feature type="region of interest" description="Disordered" evidence="10">
    <location>
        <begin position="670"/>
        <end position="697"/>
    </location>
</feature>